<dbReference type="EMBL" id="CP012275">
    <property type="protein sequence ID" value="AMV61932.1"/>
    <property type="molecule type" value="Genomic_DNA"/>
</dbReference>
<dbReference type="Gene3D" id="2.60.40.4300">
    <property type="match status" value="5"/>
</dbReference>
<dbReference type="Pfam" id="PF17966">
    <property type="entry name" value="Muc_B2"/>
    <property type="match status" value="5"/>
</dbReference>
<feature type="region of interest" description="Disordered" evidence="5">
    <location>
        <begin position="2170"/>
        <end position="2276"/>
    </location>
</feature>
<sequence length="2304" mass="242684">MGEGPTVTVNADGSTTIVLAPDEDASRAQALASEAGLTNVTIEAKAAALTGPLTYDDGISTSSSDYSGSKTRLDVAWGSPITMADIALMTAAGTGAFVDGNGNSITNATRAQLIDYYNYLKTTATLKFDFGTTDAGYAAAFDDMAAMYYYSIAAPDSYLNSLNTYLGTLTANPDDLTKALQMATDANTDSDISQAYKILESAGEFLVNDYMFAGTGENDIAKPVAPVKRWNEPEGLTDSSTWTNVQKFINGTLSLYISEIVPGAQKYVFQTVLPAVNSISDVQGIDVNEGQDKLLSDINTQSIALAYKLMSVDGEYSLTTMVPHIEEMYSTANTLHLPTSGVDFLTAAANATINGLVSNMLGTGSLGEYVGALESGTGTGWNSLTLSGDGVAYPIFSIFNSIYLSYSRVLITADYGYMMVGKYDAMKAMYDGTLPTDITETTAASGINTTKTHTGTAIPTGIATTTYQQGYWDTYHYILPFYKAKLNDMGSNTAIVRSSYPDGTAGDKAYEDAVWARVTGDSTVNGNTDTKNPGILGFDYATDTASANTISLATTADPNDSNPHNNADSVSAQTEAYLVQFYSETVGENAVSYQLQPVVRTTITSDGTSSGTVYGTTDTPLGDPTAALTGAPGAAADTSTLPLTAKDTDGTTYDKPSTLNIDITENGGTINVPYGTKTVRAGATFVHATGEPANTTFNYTVYNSDKSVFSSGTDEYSTAEAGTEFDLTEGQYITVTPAAVANYTVAPATAQTISFDDTVTGTNSMTFAYVPTDVTYNIQPVYQSGTDANGKPVYVNLGKPISDLSGVPGAAIDATKLTDIAGYSKPTYNDTDEDKTNDTPTIPTTTDGTVNAVYTVNAEQVKVTETGVPANTTFTYTVNGGTPVAAAYTDGAMTIDANYGDVVVITPETVGGYNLTGTDEGVATKTITVGENTINADKTVTISKNNTAAFVYTIAEATVGVNFVDSDGKAITQTYLSGFKEGINQYDVVYGNYTNPTVTVAMNSDDTVDTADVISALSADTSFKLPQKYVYTWALGGLAMNYRIAANQTATVVKGTNGNYTITVKLDTPIAVQLAVRGHNGTNKYGDMGTVTYDSDNITNDADANALSVSQNWITGDDGNQAFIGYVGDTYDLTGTTFTSDGLAGRWDTSTITSGKLKGTLTSAMDYYQTQATNADGTPATTTDANGTTWQTMKTPGNTQNLIADEAVKHDLYGNLPDGTKTQLNSETGIYGDAFDKAGFISSAVAKYTAITSSNGREMTLDDDATMAVTNATTALTDIYTYDKSTNTPGTNETGSSYTPNTREFDVAYDYVPASITVNYYTEDSTGKATLTKTDTIDSDYVKNLDSSIDGFYVGDSFSKYVETTPDGYAIDATKSTLPTVAADRVATDANNTSSYNVYYTPNSENLDVTYVDDDNSGAIVATDNISGLMNGTGTYVTSTSGKVPAGYQLAKNQSGSVAYTFTADDTDNLTIHLIHSDSKPITPTDPTDPNYRSTHKTISRKIAYMGVDVDSLTTQQKAGLSDEQLADLTAGYVTQTGNYTRTVTTDEITGKAVSYGDWTLATNEDSDDTDDGFTAVTSPVVPGYTADTETVAADPLDTTAVDGFEAGSADKTVTYTAGKTTTTTPSTPSEANYATTHKTVSRTITYTGVDVDSLTAQQKAGLSDEQLADLTAGKVTQTGNYTRTVTTDNATKAVISYGDWTLATNEDSDDTDDGFTAVTSPVVPGYTADTETVTADPLDTTAVDGFEAGSADKTVTYTAGKTTTVTPSNPKNPTDPVDPSNPSGPKYPSGVSETDLNKTVTRKITYTGVNVNDLTAQQKAALSPEQLADLTAGYVTQTGTYTRNATVDSTTGKLVGYTPWTLTDNTGDTNDTNDGFTAVTSPVVPGYTADKASVGAITLNDADVTGFQANSDDTTVNYTAGKTTTVTPSNPKNPTDPVDPSNPSGPKYPSGVSETDLNKTVTRKITYTGAGKQTPPSVTENGYYTRTATIDSNTGALVGYGKWTLTDNSQDDDETNDGFMAVISPNLKGFTVNPNVVPEIDLTNDEVENFKSEPNIVVTYVPNNKIVDNNGSDVNPQGEVTVTRVIHFEGAGKKTPGDILQKVVYKLITNESTGETSWTPQGVYNEVDVPEINGYTPSDKEVAELIPNAIILKKGETLDDLTVTIAYTPINSGSGITTPSNPNGTGNNTTGNGQTGKTNDNGNTKNSNNVKKENNNVIGKTGNKGKTNSSSNKNVNTGTLEAKTAGSSVNGSNNDSNNSSSTSQGKLPQTNENSDKTEAAVGLSLMGMILSWFGLKRKKRDDD</sequence>
<reference evidence="7 8" key="1">
    <citation type="journal article" date="2016" name="PLoS ONE">
        <title>The Identification of Novel Diagnostic Marker Genes for the Detection of Beer Spoiling Pediococcus damnosus Strains Using the BlAst Diagnostic Gene findEr.</title>
        <authorList>
            <person name="Behr J."/>
            <person name="Geissler A.J."/>
            <person name="Schmid J."/>
            <person name="Zehe A."/>
            <person name="Vogel R.F."/>
        </authorList>
    </citation>
    <scope>NUCLEOTIDE SEQUENCE [LARGE SCALE GENOMIC DNA]</scope>
    <source>
        <strain evidence="7 8">TMW 2.1533</strain>
    </source>
</reference>
<evidence type="ECO:0000259" key="6">
    <source>
        <dbReference type="PROSITE" id="PS50847"/>
    </source>
</evidence>
<evidence type="ECO:0000256" key="4">
    <source>
        <dbReference type="ARBA" id="ARBA00023088"/>
    </source>
</evidence>
<evidence type="ECO:0000256" key="3">
    <source>
        <dbReference type="ARBA" id="ARBA00022729"/>
    </source>
</evidence>
<feature type="compositionally biased region" description="Low complexity" evidence="5">
    <location>
        <begin position="2248"/>
        <end position="2264"/>
    </location>
</feature>
<feature type="region of interest" description="Disordered" evidence="5">
    <location>
        <begin position="632"/>
        <end position="651"/>
    </location>
</feature>
<proteinExistence type="predicted"/>
<evidence type="ECO:0000256" key="1">
    <source>
        <dbReference type="ARBA" id="ARBA00022512"/>
    </source>
</evidence>
<dbReference type="Proteomes" id="UP000076405">
    <property type="component" value="Chromosome"/>
</dbReference>
<keyword evidence="3" id="KW-0732">Signal</keyword>
<dbReference type="PROSITE" id="PS50847">
    <property type="entry name" value="GRAM_POS_ANCHORING"/>
    <property type="match status" value="1"/>
</dbReference>
<evidence type="ECO:0000256" key="2">
    <source>
        <dbReference type="ARBA" id="ARBA00022525"/>
    </source>
</evidence>
<organism evidence="7 8">
    <name type="scientific">Pediococcus damnosus</name>
    <dbReference type="NCBI Taxonomy" id="51663"/>
    <lineage>
        <taxon>Bacteria</taxon>
        <taxon>Bacillati</taxon>
        <taxon>Bacillota</taxon>
        <taxon>Bacilli</taxon>
        <taxon>Lactobacillales</taxon>
        <taxon>Lactobacillaceae</taxon>
        <taxon>Pediococcus</taxon>
    </lineage>
</organism>
<feature type="region of interest" description="Disordered" evidence="5">
    <location>
        <begin position="1911"/>
        <end position="1958"/>
    </location>
</feature>
<accession>A0AAC9FI76</accession>
<keyword evidence="4" id="KW-0572">Peptidoglycan-anchor</keyword>
<dbReference type="Gene3D" id="3.10.20.320">
    <property type="entry name" value="Putative peptidoglycan bound protein (lpxtg motif)"/>
    <property type="match status" value="1"/>
</dbReference>
<feature type="region of interest" description="Disordered" evidence="5">
    <location>
        <begin position="1760"/>
        <end position="1797"/>
    </location>
</feature>
<dbReference type="InterPro" id="IPR019931">
    <property type="entry name" value="LPXTG_anchor"/>
</dbReference>
<feature type="compositionally biased region" description="Polar residues" evidence="5">
    <location>
        <begin position="1911"/>
        <end position="1934"/>
    </location>
</feature>
<feature type="domain" description="Gram-positive cocci surface proteins LPxTG" evidence="6">
    <location>
        <begin position="2268"/>
        <end position="2304"/>
    </location>
</feature>
<protein>
    <submittedName>
        <fullName evidence="7">Cell surface protein</fullName>
    </submittedName>
</protein>
<dbReference type="NCBIfam" id="TIGR01167">
    <property type="entry name" value="LPXTG_anchor"/>
    <property type="match status" value="1"/>
</dbReference>
<keyword evidence="2" id="KW-0964">Secreted</keyword>
<name>A0AAC9FI76_9LACO</name>
<evidence type="ECO:0000256" key="5">
    <source>
        <dbReference type="SAM" id="MobiDB-lite"/>
    </source>
</evidence>
<gene>
    <name evidence="7" type="ORF">ADU70_0432</name>
</gene>
<evidence type="ECO:0000313" key="8">
    <source>
        <dbReference type="Proteomes" id="UP000076405"/>
    </source>
</evidence>
<dbReference type="InterPro" id="IPR041495">
    <property type="entry name" value="Mub_B2"/>
</dbReference>
<evidence type="ECO:0000313" key="7">
    <source>
        <dbReference type="EMBL" id="AMV61932.1"/>
    </source>
</evidence>
<feature type="compositionally biased region" description="Low complexity" evidence="5">
    <location>
        <begin position="2178"/>
        <end position="2240"/>
    </location>
</feature>
<keyword evidence="1" id="KW-0134">Cell wall</keyword>